<evidence type="ECO:0000256" key="4">
    <source>
        <dbReference type="ARBA" id="ARBA00012076"/>
    </source>
</evidence>
<evidence type="ECO:0000256" key="8">
    <source>
        <dbReference type="ARBA" id="ARBA00023027"/>
    </source>
</evidence>
<evidence type="ECO:0000256" key="12">
    <source>
        <dbReference type="ARBA" id="ARBA00049556"/>
    </source>
</evidence>
<comment type="catalytic activity">
    <reaction evidence="12">
        <text>a (3S)-3-hydroxyacyl-CoA + NAD(+) = a 3-oxoacyl-CoA + NADH + H(+)</text>
        <dbReference type="Rhea" id="RHEA:22432"/>
        <dbReference type="ChEBI" id="CHEBI:15378"/>
        <dbReference type="ChEBI" id="CHEBI:57318"/>
        <dbReference type="ChEBI" id="CHEBI:57540"/>
        <dbReference type="ChEBI" id="CHEBI:57945"/>
        <dbReference type="ChEBI" id="CHEBI:90726"/>
        <dbReference type="EC" id="1.1.1.35"/>
    </reaction>
</comment>
<keyword evidence="7" id="KW-0560">Oxidoreductase</keyword>
<dbReference type="RefSeq" id="WP_146517195.1">
    <property type="nucleotide sequence ID" value="NZ_SJPI01000003.1"/>
</dbReference>
<dbReference type="Pfam" id="PF00725">
    <property type="entry name" value="3HCDH"/>
    <property type="match status" value="1"/>
</dbReference>
<comment type="similarity">
    <text evidence="2">In the central section; belongs to the 3-hydroxyacyl-CoA dehydrogenase family.</text>
</comment>
<gene>
    <name evidence="15" type="primary">fadJ</name>
    <name evidence="15" type="ORF">Pla22_48670</name>
</gene>
<comment type="caution">
    <text evidence="15">The sequence shown here is derived from an EMBL/GenBank/DDBJ whole genome shotgun (WGS) entry which is preliminary data.</text>
</comment>
<keyword evidence="11" id="KW-0511">Multifunctional enzyme</keyword>
<evidence type="ECO:0000256" key="7">
    <source>
        <dbReference type="ARBA" id="ARBA00023002"/>
    </source>
</evidence>
<dbReference type="InterPro" id="IPR050136">
    <property type="entry name" value="FA_oxidation_alpha_subunit"/>
</dbReference>
<accession>A0A5C5WHT7</accession>
<feature type="domain" description="3-hydroxyacyl-CoA dehydrogenase NAD binding" evidence="14">
    <location>
        <begin position="326"/>
        <end position="504"/>
    </location>
</feature>
<dbReference type="OrthoDB" id="9771883at2"/>
<protein>
    <recommendedName>
        <fullName evidence="4">enoyl-CoA hydratase</fullName>
        <ecNumber evidence="4">4.2.1.17</ecNumber>
    </recommendedName>
</protein>
<dbReference type="GO" id="GO:0070403">
    <property type="term" value="F:NAD+ binding"/>
    <property type="evidence" value="ECO:0007669"/>
    <property type="project" value="InterPro"/>
</dbReference>
<evidence type="ECO:0000313" key="15">
    <source>
        <dbReference type="EMBL" id="TWT49669.1"/>
    </source>
</evidence>
<dbReference type="InterPro" id="IPR008927">
    <property type="entry name" value="6-PGluconate_DH-like_C_sf"/>
</dbReference>
<evidence type="ECO:0000259" key="13">
    <source>
        <dbReference type="Pfam" id="PF00725"/>
    </source>
</evidence>
<comment type="similarity">
    <text evidence="3">In the N-terminal section; belongs to the enoyl-CoA hydratase/isomerase family.</text>
</comment>
<dbReference type="InterPro" id="IPR001753">
    <property type="entry name" value="Enoyl-CoA_hydra/iso"/>
</dbReference>
<evidence type="ECO:0000256" key="10">
    <source>
        <dbReference type="ARBA" id="ARBA00023239"/>
    </source>
</evidence>
<keyword evidence="10" id="KW-0456">Lyase</keyword>
<evidence type="ECO:0000256" key="3">
    <source>
        <dbReference type="ARBA" id="ARBA00008750"/>
    </source>
</evidence>
<keyword evidence="9" id="KW-0443">Lipid metabolism</keyword>
<feature type="domain" description="3-hydroxyacyl-CoA dehydrogenase C-terminal" evidence="13">
    <location>
        <begin position="507"/>
        <end position="600"/>
    </location>
</feature>
<dbReference type="UniPathway" id="UPA00659"/>
<dbReference type="CDD" id="cd06558">
    <property type="entry name" value="crotonase-like"/>
    <property type="match status" value="1"/>
</dbReference>
<evidence type="ECO:0000256" key="6">
    <source>
        <dbReference type="ARBA" id="ARBA00022963"/>
    </source>
</evidence>
<dbReference type="SUPFAM" id="SSF52096">
    <property type="entry name" value="ClpP/crotonase"/>
    <property type="match status" value="1"/>
</dbReference>
<dbReference type="Gene3D" id="3.40.50.720">
    <property type="entry name" value="NAD(P)-binding Rossmann-like Domain"/>
    <property type="match status" value="1"/>
</dbReference>
<dbReference type="PANTHER" id="PTHR43612:SF3">
    <property type="entry name" value="TRIFUNCTIONAL ENZYME SUBUNIT ALPHA, MITOCHONDRIAL"/>
    <property type="match status" value="1"/>
</dbReference>
<keyword evidence="5" id="KW-0276">Fatty acid metabolism</keyword>
<evidence type="ECO:0000256" key="1">
    <source>
        <dbReference type="ARBA" id="ARBA00005005"/>
    </source>
</evidence>
<evidence type="ECO:0000256" key="5">
    <source>
        <dbReference type="ARBA" id="ARBA00022832"/>
    </source>
</evidence>
<comment type="pathway">
    <text evidence="1">Lipid metabolism; fatty acid beta-oxidation.</text>
</comment>
<dbReference type="InterPro" id="IPR006176">
    <property type="entry name" value="3-OHacyl-CoA_DH_NAD-bd"/>
</dbReference>
<dbReference type="InterPro" id="IPR036291">
    <property type="entry name" value="NAD(P)-bd_dom_sf"/>
</dbReference>
<dbReference type="GO" id="GO:0016509">
    <property type="term" value="F:long-chain (3S)-3-hydroxyacyl-CoA dehydrogenase (NAD+) activity"/>
    <property type="evidence" value="ECO:0007669"/>
    <property type="project" value="TreeGrafter"/>
</dbReference>
<dbReference type="EC" id="4.2.1.17" evidence="4"/>
<dbReference type="InterPro" id="IPR006108">
    <property type="entry name" value="3HC_DH_C"/>
</dbReference>
<keyword evidence="8" id="KW-0520">NAD</keyword>
<evidence type="ECO:0000259" key="14">
    <source>
        <dbReference type="Pfam" id="PF02737"/>
    </source>
</evidence>
<dbReference type="SUPFAM" id="SSF48179">
    <property type="entry name" value="6-phosphogluconate dehydrogenase C-terminal domain-like"/>
    <property type="match status" value="2"/>
</dbReference>
<dbReference type="Gene3D" id="3.90.226.10">
    <property type="entry name" value="2-enoyl-CoA Hydratase, Chain A, domain 1"/>
    <property type="match status" value="1"/>
</dbReference>
<dbReference type="FunFam" id="3.90.226.10:FF:000011">
    <property type="entry name" value="Fatty acid oxidation complex subunit alpha"/>
    <property type="match status" value="1"/>
</dbReference>
<keyword evidence="6" id="KW-0442">Lipid degradation</keyword>
<name>A0A5C5WHT7_9BACT</name>
<evidence type="ECO:0000256" key="9">
    <source>
        <dbReference type="ARBA" id="ARBA00023098"/>
    </source>
</evidence>
<evidence type="ECO:0000313" key="16">
    <source>
        <dbReference type="Proteomes" id="UP000316598"/>
    </source>
</evidence>
<sequence>MKLKNSYRHFQLTTDESGVVTLALNVVDRPLNVLNAEVIAELADIVTQLEQSHGREISAVVIRSSKESGFLAGADVNAIAEIADRHEAGKVIELGQMLFQRVENLPFPTIAVIDGPCMGGGLELALACRYRIARNVASTQLGLPEIKLGLIPGWGGTQRLPRLIGLHLALPMILTGKSVRPAEALQIGLIDEAIEADQWEEGIDAFISQIIVNNINGRRSFTQRLKRFITDTAIVRALVVRKAESSIHRRAKHYPALPAAVRAAAISFDPAFDGYLVERAEFLDLLYTPTCRNLLGLYLSRTRAQKVTTWISSGPQSPLPRRPIQNVAVIGAGVMGAGIGQWAAIRGFNVVLKEVDQDIAASAQDRIHRSIHSLAQRQNWSSTKTADVKSRISVTATLGDIADANLVIEAVAENMKIKSAVFQDIESIVRPSTLVVSNTSSLSIDDMASNLMHPNRFAGLHFFNPVHRMDLVEVVRGTKSDEAAMGDLITFVRSLGKVPVVTNDSPGFVVNRILFPYLSEAMRMVMERIAPETIDAEARDFGMPMGPIELLDQVGLDVALQVARSLGEIQEENSATQTMLARMVERRELGQKVGKGFYHYHKGKKTTSRESSIAGLAIGNRLAPPAILADRDDGMTAIQRRLIYPMLIEAKRCVDERVVEFPWAIDLAMVLGTGFAPHLGGPLSVIKQIGFETFDAQRTNLERHFGERFSLGPATDPLTQTVREMS</sequence>
<evidence type="ECO:0000256" key="11">
    <source>
        <dbReference type="ARBA" id="ARBA00023268"/>
    </source>
</evidence>
<reference evidence="15 16" key="1">
    <citation type="submission" date="2019-02" db="EMBL/GenBank/DDBJ databases">
        <title>Deep-cultivation of Planctomycetes and their phenomic and genomic characterization uncovers novel biology.</title>
        <authorList>
            <person name="Wiegand S."/>
            <person name="Jogler M."/>
            <person name="Boedeker C."/>
            <person name="Pinto D."/>
            <person name="Vollmers J."/>
            <person name="Rivas-Marin E."/>
            <person name="Kohn T."/>
            <person name="Peeters S.H."/>
            <person name="Heuer A."/>
            <person name="Rast P."/>
            <person name="Oberbeckmann S."/>
            <person name="Bunk B."/>
            <person name="Jeske O."/>
            <person name="Meyerdierks A."/>
            <person name="Storesund J.E."/>
            <person name="Kallscheuer N."/>
            <person name="Luecker S."/>
            <person name="Lage O.M."/>
            <person name="Pohl T."/>
            <person name="Merkel B.J."/>
            <person name="Hornburger P."/>
            <person name="Mueller R.-W."/>
            <person name="Bruemmer F."/>
            <person name="Labrenz M."/>
            <person name="Spormann A.M."/>
            <person name="Op Den Camp H."/>
            <person name="Overmann J."/>
            <person name="Amann R."/>
            <person name="Jetten M.S.M."/>
            <person name="Mascher T."/>
            <person name="Medema M.H."/>
            <person name="Devos D.P."/>
            <person name="Kaster A.-K."/>
            <person name="Ovreas L."/>
            <person name="Rohde M."/>
            <person name="Galperin M.Y."/>
            <person name="Jogler C."/>
        </authorList>
    </citation>
    <scope>NUCLEOTIDE SEQUENCE [LARGE SCALE GENOMIC DNA]</scope>
    <source>
        <strain evidence="15 16">Pla22</strain>
    </source>
</reference>
<dbReference type="Proteomes" id="UP000316598">
    <property type="component" value="Unassembled WGS sequence"/>
</dbReference>
<evidence type="ECO:0000256" key="2">
    <source>
        <dbReference type="ARBA" id="ARBA00007005"/>
    </source>
</evidence>
<keyword evidence="16" id="KW-1185">Reference proteome</keyword>
<dbReference type="InterPro" id="IPR029045">
    <property type="entry name" value="ClpP/crotonase-like_dom_sf"/>
</dbReference>
<dbReference type="Gene3D" id="1.10.1040.50">
    <property type="match status" value="1"/>
</dbReference>
<dbReference type="EMBL" id="SJPI01000003">
    <property type="protein sequence ID" value="TWT49669.1"/>
    <property type="molecule type" value="Genomic_DNA"/>
</dbReference>
<dbReference type="FunFam" id="3.40.50.720:FF:000009">
    <property type="entry name" value="Fatty oxidation complex, alpha subunit"/>
    <property type="match status" value="1"/>
</dbReference>
<proteinExistence type="inferred from homology"/>
<dbReference type="PANTHER" id="PTHR43612">
    <property type="entry name" value="TRIFUNCTIONAL ENZYME SUBUNIT ALPHA"/>
    <property type="match status" value="1"/>
</dbReference>
<dbReference type="GO" id="GO:0004300">
    <property type="term" value="F:enoyl-CoA hydratase activity"/>
    <property type="evidence" value="ECO:0007669"/>
    <property type="project" value="UniProtKB-EC"/>
</dbReference>
<dbReference type="GO" id="GO:0006635">
    <property type="term" value="P:fatty acid beta-oxidation"/>
    <property type="evidence" value="ECO:0007669"/>
    <property type="project" value="UniProtKB-UniPathway"/>
</dbReference>
<dbReference type="Pfam" id="PF02737">
    <property type="entry name" value="3HCDH_N"/>
    <property type="match status" value="1"/>
</dbReference>
<organism evidence="15 16">
    <name type="scientific">Rubripirellula amarantea</name>
    <dbReference type="NCBI Taxonomy" id="2527999"/>
    <lineage>
        <taxon>Bacteria</taxon>
        <taxon>Pseudomonadati</taxon>
        <taxon>Planctomycetota</taxon>
        <taxon>Planctomycetia</taxon>
        <taxon>Pirellulales</taxon>
        <taxon>Pirellulaceae</taxon>
        <taxon>Rubripirellula</taxon>
    </lineage>
</organism>
<dbReference type="AlphaFoldDB" id="A0A5C5WHT7"/>
<dbReference type="Pfam" id="PF00378">
    <property type="entry name" value="ECH_1"/>
    <property type="match status" value="1"/>
</dbReference>
<dbReference type="SUPFAM" id="SSF51735">
    <property type="entry name" value="NAD(P)-binding Rossmann-fold domains"/>
    <property type="match status" value="1"/>
</dbReference>